<feature type="region of interest" description="Disordered" evidence="1">
    <location>
        <begin position="88"/>
        <end position="116"/>
    </location>
</feature>
<evidence type="ECO:0000313" key="3">
    <source>
        <dbReference type="Proteomes" id="UP000621799"/>
    </source>
</evidence>
<proteinExistence type="predicted"/>
<comment type="caution">
    <text evidence="2">The sequence shown here is derived from an EMBL/GenBank/DDBJ whole genome shotgun (WGS) entry which is preliminary data.</text>
</comment>
<keyword evidence="2" id="KW-0723">Serine/threonine-protein kinase</keyword>
<gene>
    <name evidence="2" type="ORF">IQ235_14575</name>
</gene>
<keyword evidence="3" id="KW-1185">Reference proteome</keyword>
<evidence type="ECO:0000313" key="2">
    <source>
        <dbReference type="EMBL" id="MBE9042004.1"/>
    </source>
</evidence>
<protein>
    <submittedName>
        <fullName evidence="2">Serine/threonine protein kinase</fullName>
    </submittedName>
</protein>
<dbReference type="AlphaFoldDB" id="A0A928VXB7"/>
<name>A0A928VXB7_9CYAN</name>
<dbReference type="EMBL" id="JADEXN010000279">
    <property type="protein sequence ID" value="MBE9042004.1"/>
    <property type="molecule type" value="Genomic_DNA"/>
</dbReference>
<evidence type="ECO:0000256" key="1">
    <source>
        <dbReference type="SAM" id="MobiDB-lite"/>
    </source>
</evidence>
<dbReference type="Proteomes" id="UP000621799">
    <property type="component" value="Unassembled WGS sequence"/>
</dbReference>
<accession>A0A928VXB7</accession>
<dbReference type="GO" id="GO:0004674">
    <property type="term" value="F:protein serine/threonine kinase activity"/>
    <property type="evidence" value="ECO:0007669"/>
    <property type="project" value="UniProtKB-KW"/>
</dbReference>
<feature type="non-terminal residue" evidence="2">
    <location>
        <position position="1"/>
    </location>
</feature>
<sequence length="223" mass="25422">SFYFLADSAFGESNRARKQLQRLKAEGYEGAGMFWLPDYPNLSGKSYTQVYAATFDDRASCAIWLKRYGRENPDAYCALASTDANLSPNPLTAREALGNSTQESPNPDVPDDRPSPEQAIRSYYETLNGDRYRTAWGMLSKSLQRNRDLHPNGYSDYSTWWDSVDFVEIEQISPMEVDRDSARVGTQLKYHMKTGNISPLSLQIELVWDDRGDRWLYNGAQVD</sequence>
<organism evidence="2 3">
    <name type="scientific">Zarconia navalis LEGE 11467</name>
    <dbReference type="NCBI Taxonomy" id="1828826"/>
    <lineage>
        <taxon>Bacteria</taxon>
        <taxon>Bacillati</taxon>
        <taxon>Cyanobacteriota</taxon>
        <taxon>Cyanophyceae</taxon>
        <taxon>Oscillatoriophycideae</taxon>
        <taxon>Oscillatoriales</taxon>
        <taxon>Oscillatoriales incertae sedis</taxon>
        <taxon>Zarconia</taxon>
        <taxon>Zarconia navalis</taxon>
    </lineage>
</organism>
<reference evidence="2" key="1">
    <citation type="submission" date="2020-10" db="EMBL/GenBank/DDBJ databases">
        <authorList>
            <person name="Castelo-Branco R."/>
            <person name="Eusebio N."/>
            <person name="Adriana R."/>
            <person name="Vieira A."/>
            <person name="Brugerolle De Fraissinette N."/>
            <person name="Rezende De Castro R."/>
            <person name="Schneider M.P."/>
            <person name="Vasconcelos V."/>
            <person name="Leao P.N."/>
        </authorList>
    </citation>
    <scope>NUCLEOTIDE SEQUENCE</scope>
    <source>
        <strain evidence="2">LEGE 11467</strain>
    </source>
</reference>
<keyword evidence="2" id="KW-0418">Kinase</keyword>
<keyword evidence="2" id="KW-0808">Transferase</keyword>